<keyword evidence="1" id="KW-0472">Membrane</keyword>
<name>A0A6V8JZ60_9ACTN</name>
<dbReference type="AlphaFoldDB" id="A0A6V8JZ60"/>
<feature type="transmembrane region" description="Helical" evidence="1">
    <location>
        <begin position="146"/>
        <end position="167"/>
    </location>
</feature>
<protein>
    <submittedName>
        <fullName evidence="2">Uncharacterized protein</fullName>
    </submittedName>
</protein>
<dbReference type="Proteomes" id="UP000482800">
    <property type="component" value="Unassembled WGS sequence"/>
</dbReference>
<gene>
    <name evidence="2" type="ORF">Phou_022420</name>
</gene>
<evidence type="ECO:0000256" key="1">
    <source>
        <dbReference type="SAM" id="Phobius"/>
    </source>
</evidence>
<sequence>MTIPPDSKATPSLSAALVTQTVYGCKLDKAAIDKLVAVAADGIATPRVEYATSSGGTHLRSDSLEGLRQAADVCLHPAEPRRLDTLDLRIGGGSRQVQIRIGEQAASVTVEDNEAAWAIGRAEQLRKLLIRADGHSRLRRLDAGRAALGAGAFAAVAIVVLIGTGRLDATNNVLMLAGLSVALVTAVGFLAGRWQARRSHTLIWVAGPRPRRGWTSWNINERMAVLTLLLGLGSLCLTLLR</sequence>
<dbReference type="RefSeq" id="WP_173055839.1">
    <property type="nucleotide sequence ID" value="NZ_BAABGO010000006.1"/>
</dbReference>
<reference evidence="2 3" key="1">
    <citation type="submission" date="2020-03" db="EMBL/GenBank/DDBJ databases">
        <title>Whole genome shotgun sequence of Phytohabitans houttuyneae NBRC 108639.</title>
        <authorList>
            <person name="Komaki H."/>
            <person name="Tamura T."/>
        </authorList>
    </citation>
    <scope>NUCLEOTIDE SEQUENCE [LARGE SCALE GENOMIC DNA]</scope>
    <source>
        <strain evidence="2 3">NBRC 108639</strain>
    </source>
</reference>
<keyword evidence="1" id="KW-0812">Transmembrane</keyword>
<keyword evidence="3" id="KW-1185">Reference proteome</keyword>
<accession>A0A6V8JZ60</accession>
<keyword evidence="1" id="KW-1133">Transmembrane helix</keyword>
<evidence type="ECO:0000313" key="3">
    <source>
        <dbReference type="Proteomes" id="UP000482800"/>
    </source>
</evidence>
<feature type="transmembrane region" description="Helical" evidence="1">
    <location>
        <begin position="173"/>
        <end position="192"/>
    </location>
</feature>
<organism evidence="2 3">
    <name type="scientific">Phytohabitans houttuyneae</name>
    <dbReference type="NCBI Taxonomy" id="1076126"/>
    <lineage>
        <taxon>Bacteria</taxon>
        <taxon>Bacillati</taxon>
        <taxon>Actinomycetota</taxon>
        <taxon>Actinomycetes</taxon>
        <taxon>Micromonosporales</taxon>
        <taxon>Micromonosporaceae</taxon>
    </lineage>
</organism>
<dbReference type="EMBL" id="BLPF01000001">
    <property type="protein sequence ID" value="GFJ78062.1"/>
    <property type="molecule type" value="Genomic_DNA"/>
</dbReference>
<proteinExistence type="predicted"/>
<reference evidence="2 3" key="2">
    <citation type="submission" date="2020-03" db="EMBL/GenBank/DDBJ databases">
        <authorList>
            <person name="Ichikawa N."/>
            <person name="Kimura A."/>
            <person name="Kitahashi Y."/>
            <person name="Uohara A."/>
        </authorList>
    </citation>
    <scope>NUCLEOTIDE SEQUENCE [LARGE SCALE GENOMIC DNA]</scope>
    <source>
        <strain evidence="2 3">NBRC 108639</strain>
    </source>
</reference>
<comment type="caution">
    <text evidence="2">The sequence shown here is derived from an EMBL/GenBank/DDBJ whole genome shotgun (WGS) entry which is preliminary data.</text>
</comment>
<evidence type="ECO:0000313" key="2">
    <source>
        <dbReference type="EMBL" id="GFJ78062.1"/>
    </source>
</evidence>